<proteinExistence type="predicted"/>
<dbReference type="Proteomes" id="UP000199297">
    <property type="component" value="Unassembled WGS sequence"/>
</dbReference>
<protein>
    <submittedName>
        <fullName evidence="1">Restart primosome assembly protein PriC</fullName>
    </submittedName>
</protein>
<dbReference type="EMBL" id="FOBI01000001">
    <property type="protein sequence ID" value="SEK38729.1"/>
    <property type="molecule type" value="Genomic_DNA"/>
</dbReference>
<reference evidence="2" key="1">
    <citation type="submission" date="2016-10" db="EMBL/GenBank/DDBJ databases">
        <authorList>
            <person name="Varghese N."/>
            <person name="Submissions S."/>
        </authorList>
    </citation>
    <scope>NUCLEOTIDE SEQUENCE [LARGE SCALE GENOMIC DNA]</scope>
    <source>
        <strain evidence="2">CGMCC 1.9127</strain>
    </source>
</reference>
<keyword evidence="2" id="KW-1185">Reference proteome</keyword>
<dbReference type="InterPro" id="IPR038338">
    <property type="entry name" value="PriC_sf"/>
</dbReference>
<dbReference type="Pfam" id="PF07445">
    <property type="entry name" value="PriC"/>
    <property type="match status" value="1"/>
</dbReference>
<accession>A0A1H7GKY2</accession>
<name>A0A1H7GKY2_9GAMM</name>
<dbReference type="RefSeq" id="WP_085282849.1">
    <property type="nucleotide sequence ID" value="NZ_FOBI01000001.1"/>
</dbReference>
<evidence type="ECO:0000313" key="1">
    <source>
        <dbReference type="EMBL" id="SEK38729.1"/>
    </source>
</evidence>
<sequence>MQTAINKILSILEQLSQQALALDQQNKQTKSHQLIQENDIFSNAIFNTHSDQFYPYVLEVKTKTAELSRLLSAKKNTLAHSRLQLIEQQISALRNALNANEALHKEPTQRLQAIKARRYKKAAQAVMHSSHSLHQKLAEIQEFERRLVAMIESREAQRQQANARQSDQLSKEILALHQRLGRCRQALSKIEREIAKSVKY</sequence>
<dbReference type="InterPro" id="IPR010890">
    <property type="entry name" value="PriC"/>
</dbReference>
<dbReference type="Gene3D" id="1.20.1270.340">
    <property type="match status" value="1"/>
</dbReference>
<gene>
    <name evidence="1" type="ORF">SAMN05216262_101230</name>
</gene>
<organism evidence="1 2">
    <name type="scientific">Colwellia chukchiensis</name>
    <dbReference type="NCBI Taxonomy" id="641665"/>
    <lineage>
        <taxon>Bacteria</taxon>
        <taxon>Pseudomonadati</taxon>
        <taxon>Pseudomonadota</taxon>
        <taxon>Gammaproteobacteria</taxon>
        <taxon>Alteromonadales</taxon>
        <taxon>Colwelliaceae</taxon>
        <taxon>Colwellia</taxon>
    </lineage>
</organism>
<dbReference type="AlphaFoldDB" id="A0A1H7GKY2"/>
<evidence type="ECO:0000313" key="2">
    <source>
        <dbReference type="Proteomes" id="UP000199297"/>
    </source>
</evidence>
<dbReference type="STRING" id="641665.GCA_002104455_00473"/>
<dbReference type="OrthoDB" id="7061116at2"/>